<reference evidence="2" key="1">
    <citation type="journal article" date="2023" name="Insect Mol. Biol.">
        <title>Genome sequencing provides insights into the evolution of gene families encoding plant cell wall-degrading enzymes in longhorned beetles.</title>
        <authorList>
            <person name="Shin N.R."/>
            <person name="Okamura Y."/>
            <person name="Kirsch R."/>
            <person name="Pauchet Y."/>
        </authorList>
    </citation>
    <scope>NUCLEOTIDE SEQUENCE</scope>
    <source>
        <strain evidence="2">MMC_N1</strain>
    </source>
</reference>
<name>A0ABQ9JKR6_9CUCU</name>
<feature type="compositionally biased region" description="Polar residues" evidence="1">
    <location>
        <begin position="26"/>
        <end position="35"/>
    </location>
</feature>
<dbReference type="EMBL" id="JAPWTJ010000403">
    <property type="protein sequence ID" value="KAJ8978799.1"/>
    <property type="molecule type" value="Genomic_DNA"/>
</dbReference>
<gene>
    <name evidence="2" type="ORF">NQ317_015524</name>
</gene>
<feature type="compositionally biased region" description="Basic and acidic residues" evidence="1">
    <location>
        <begin position="44"/>
        <end position="53"/>
    </location>
</feature>
<evidence type="ECO:0000313" key="3">
    <source>
        <dbReference type="Proteomes" id="UP001162164"/>
    </source>
</evidence>
<evidence type="ECO:0000256" key="1">
    <source>
        <dbReference type="SAM" id="MobiDB-lite"/>
    </source>
</evidence>
<proteinExistence type="predicted"/>
<organism evidence="2 3">
    <name type="scientific">Molorchus minor</name>
    <dbReference type="NCBI Taxonomy" id="1323400"/>
    <lineage>
        <taxon>Eukaryota</taxon>
        <taxon>Metazoa</taxon>
        <taxon>Ecdysozoa</taxon>
        <taxon>Arthropoda</taxon>
        <taxon>Hexapoda</taxon>
        <taxon>Insecta</taxon>
        <taxon>Pterygota</taxon>
        <taxon>Neoptera</taxon>
        <taxon>Endopterygota</taxon>
        <taxon>Coleoptera</taxon>
        <taxon>Polyphaga</taxon>
        <taxon>Cucujiformia</taxon>
        <taxon>Chrysomeloidea</taxon>
        <taxon>Cerambycidae</taxon>
        <taxon>Lamiinae</taxon>
        <taxon>Monochamini</taxon>
        <taxon>Molorchus</taxon>
    </lineage>
</organism>
<feature type="non-terminal residue" evidence="2">
    <location>
        <position position="1"/>
    </location>
</feature>
<sequence length="84" mass="9118">STYSNIYIPSPVNVFDRSIGDHETRSGSALPTTISDGACSPARQPERPGDRRPLFQARSPRRYSRTCAKSGTAASGPFTMRDVS</sequence>
<evidence type="ECO:0000313" key="2">
    <source>
        <dbReference type="EMBL" id="KAJ8978799.1"/>
    </source>
</evidence>
<comment type="caution">
    <text evidence="2">The sequence shown here is derived from an EMBL/GenBank/DDBJ whole genome shotgun (WGS) entry which is preliminary data.</text>
</comment>
<feature type="region of interest" description="Disordered" evidence="1">
    <location>
        <begin position="17"/>
        <end position="84"/>
    </location>
</feature>
<accession>A0ABQ9JKR6</accession>
<dbReference type="Proteomes" id="UP001162164">
    <property type="component" value="Unassembled WGS sequence"/>
</dbReference>
<protein>
    <submittedName>
        <fullName evidence="2">Uncharacterized protein</fullName>
    </submittedName>
</protein>
<keyword evidence="3" id="KW-1185">Reference proteome</keyword>